<dbReference type="Gene3D" id="1.20.58.1000">
    <property type="entry name" value="Metal-sensitive repressor, helix protomer"/>
    <property type="match status" value="1"/>
</dbReference>
<dbReference type="GO" id="GO:0003677">
    <property type="term" value="F:DNA binding"/>
    <property type="evidence" value="ECO:0007669"/>
    <property type="project" value="InterPro"/>
</dbReference>
<keyword evidence="2" id="KW-1185">Reference proteome</keyword>
<dbReference type="GO" id="GO:0045892">
    <property type="term" value="P:negative regulation of DNA-templated transcription"/>
    <property type="evidence" value="ECO:0007669"/>
    <property type="project" value="UniProtKB-ARBA"/>
</dbReference>
<dbReference type="InterPro" id="IPR038390">
    <property type="entry name" value="Metal_Tscrpt_repr_sf"/>
</dbReference>
<dbReference type="PaxDb" id="469381-Dpep_2406"/>
<comment type="caution">
    <text evidence="1">The sequence shown here is derived from an EMBL/GenBank/DDBJ whole genome shotgun (WGS) entry which is preliminary data.</text>
</comment>
<dbReference type="InterPro" id="IPR003735">
    <property type="entry name" value="Metal_Tscrpt_repr"/>
</dbReference>
<dbReference type="Proteomes" id="UP000006427">
    <property type="component" value="Unassembled WGS sequence"/>
</dbReference>
<dbReference type="eggNOG" id="COG1937">
    <property type="taxonomic scope" value="Bacteria"/>
</dbReference>
<name>D2Z4T4_9BACT</name>
<dbReference type="STRING" id="469381.Dpep_2406"/>
<dbReference type="Pfam" id="PF02583">
    <property type="entry name" value="Trns_repr_metal"/>
    <property type="match status" value="1"/>
</dbReference>
<evidence type="ECO:0000313" key="2">
    <source>
        <dbReference type="Proteomes" id="UP000006427"/>
    </source>
</evidence>
<gene>
    <name evidence="1" type="ORF">Dpep_2406</name>
</gene>
<protein>
    <recommendedName>
        <fullName evidence="3">Copper-sensing transcriptional repressor CsoR</fullName>
    </recommendedName>
</protein>
<dbReference type="EMBL" id="ABTR02000001">
    <property type="protein sequence ID" value="EFC92428.1"/>
    <property type="molecule type" value="Genomic_DNA"/>
</dbReference>
<sequence length="117" mass="13239">MRGSDRVSSKKGRGSIVTQSLIEQLDDLSPERKAMLNRLRRVEGQLRGIQRMIIEEKDCCDVLLQLSAARKALQNACLEILKNYISICMTDDLSENDVDVKRLQKLIEALVDIAPIK</sequence>
<dbReference type="GO" id="GO:0046872">
    <property type="term" value="F:metal ion binding"/>
    <property type="evidence" value="ECO:0007669"/>
    <property type="project" value="InterPro"/>
</dbReference>
<evidence type="ECO:0008006" key="3">
    <source>
        <dbReference type="Google" id="ProtNLM"/>
    </source>
</evidence>
<reference evidence="1 2" key="1">
    <citation type="journal article" date="2010" name="Stand. Genomic Sci.">
        <title>Permanent draft genome sequence of Dethiosulfovibrio peptidovorans type strain (SEBR 4207).</title>
        <authorList>
            <person name="Labutti K."/>
            <person name="Mayilraj S."/>
            <person name="Clum A."/>
            <person name="Lucas S."/>
            <person name="Glavina Del Rio T."/>
            <person name="Nolan M."/>
            <person name="Tice H."/>
            <person name="Cheng J.F."/>
            <person name="Pitluck S."/>
            <person name="Liolios K."/>
            <person name="Ivanova N."/>
            <person name="Mavromatis K."/>
            <person name="Mikhailova N."/>
            <person name="Pati A."/>
            <person name="Goodwin L."/>
            <person name="Chen A."/>
            <person name="Palaniappan K."/>
            <person name="Land M."/>
            <person name="Hauser L."/>
            <person name="Chang Y.J."/>
            <person name="Jeffries C.D."/>
            <person name="Rohde M."/>
            <person name="Spring S."/>
            <person name="Goker M."/>
            <person name="Woyke T."/>
            <person name="Bristow J."/>
            <person name="Eisen J.A."/>
            <person name="Markowitz V."/>
            <person name="Hugenholtz P."/>
            <person name="Kyrpides N.C."/>
            <person name="Klenk H.P."/>
            <person name="Lapidus A."/>
        </authorList>
    </citation>
    <scope>NUCLEOTIDE SEQUENCE [LARGE SCALE GENOMIC DNA]</scope>
    <source>
        <strain evidence="1 2">DSM 11002</strain>
    </source>
</reference>
<dbReference type="CDD" id="cd10148">
    <property type="entry name" value="CsoR-like_DUF156"/>
    <property type="match status" value="1"/>
</dbReference>
<proteinExistence type="predicted"/>
<evidence type="ECO:0000313" key="1">
    <source>
        <dbReference type="EMBL" id="EFC92428.1"/>
    </source>
</evidence>
<dbReference type="AlphaFoldDB" id="D2Z4T4"/>
<dbReference type="PANTHER" id="PTHR33677">
    <property type="entry name" value="TRANSCRIPTIONAL REPRESSOR FRMR-RELATED"/>
    <property type="match status" value="1"/>
</dbReference>
<organism evidence="1 2">
    <name type="scientific">Dethiosulfovibrio peptidovorans DSM 11002</name>
    <dbReference type="NCBI Taxonomy" id="469381"/>
    <lineage>
        <taxon>Bacteria</taxon>
        <taxon>Thermotogati</taxon>
        <taxon>Synergistota</taxon>
        <taxon>Synergistia</taxon>
        <taxon>Synergistales</taxon>
        <taxon>Dethiosulfovibrionaceae</taxon>
        <taxon>Dethiosulfovibrio</taxon>
    </lineage>
</organism>
<accession>D2Z4T4</accession>